<gene>
    <name evidence="2" type="ORF">SISNIDRAFT_469997</name>
</gene>
<protein>
    <submittedName>
        <fullName evidence="2">Uncharacterized protein</fullName>
    </submittedName>
</protein>
<proteinExistence type="predicted"/>
<feature type="compositionally biased region" description="Basic and acidic residues" evidence="1">
    <location>
        <begin position="158"/>
        <end position="172"/>
    </location>
</feature>
<evidence type="ECO:0000313" key="2">
    <source>
        <dbReference type="EMBL" id="KZS88739.1"/>
    </source>
</evidence>
<dbReference type="AlphaFoldDB" id="A0A164PHP2"/>
<sequence>MTELSGLSRSSADNLEVQKTAVVKVLLHENRRSFYTMLPNISRSRNRLEECRHDANVSLGEYYRSIIEIGNVFEKYCGLNHTTSSLLRQTGFEEKILFGNLTFKIGDHTPVDRVRSPLQDNRDEKGTRRLRRTHTPALKAFGIPASGISAVRVSRPKSTKDTLPERSETHRR</sequence>
<dbReference type="Proteomes" id="UP000076722">
    <property type="component" value="Unassembled WGS sequence"/>
</dbReference>
<feature type="region of interest" description="Disordered" evidence="1">
    <location>
        <begin position="150"/>
        <end position="172"/>
    </location>
</feature>
<organism evidence="2 3">
    <name type="scientific">Sistotremastrum niveocremeum HHB9708</name>
    <dbReference type="NCBI Taxonomy" id="1314777"/>
    <lineage>
        <taxon>Eukaryota</taxon>
        <taxon>Fungi</taxon>
        <taxon>Dikarya</taxon>
        <taxon>Basidiomycota</taxon>
        <taxon>Agaricomycotina</taxon>
        <taxon>Agaricomycetes</taxon>
        <taxon>Sistotremastrales</taxon>
        <taxon>Sistotremastraceae</taxon>
        <taxon>Sertulicium</taxon>
        <taxon>Sertulicium niveocremeum</taxon>
    </lineage>
</organism>
<dbReference type="EMBL" id="KV419434">
    <property type="protein sequence ID" value="KZS88739.1"/>
    <property type="molecule type" value="Genomic_DNA"/>
</dbReference>
<reference evidence="2 3" key="1">
    <citation type="journal article" date="2016" name="Mol. Biol. Evol.">
        <title>Comparative Genomics of Early-Diverging Mushroom-Forming Fungi Provides Insights into the Origins of Lignocellulose Decay Capabilities.</title>
        <authorList>
            <person name="Nagy L.G."/>
            <person name="Riley R."/>
            <person name="Tritt A."/>
            <person name="Adam C."/>
            <person name="Daum C."/>
            <person name="Floudas D."/>
            <person name="Sun H."/>
            <person name="Yadav J.S."/>
            <person name="Pangilinan J."/>
            <person name="Larsson K.H."/>
            <person name="Matsuura K."/>
            <person name="Barry K."/>
            <person name="Labutti K."/>
            <person name="Kuo R."/>
            <person name="Ohm R.A."/>
            <person name="Bhattacharya S.S."/>
            <person name="Shirouzu T."/>
            <person name="Yoshinaga Y."/>
            <person name="Martin F.M."/>
            <person name="Grigoriev I.V."/>
            <person name="Hibbett D.S."/>
        </authorList>
    </citation>
    <scope>NUCLEOTIDE SEQUENCE [LARGE SCALE GENOMIC DNA]</scope>
    <source>
        <strain evidence="2 3">HHB9708</strain>
    </source>
</reference>
<keyword evidence="3" id="KW-1185">Reference proteome</keyword>
<accession>A0A164PHP2</accession>
<name>A0A164PHP2_9AGAM</name>
<evidence type="ECO:0000313" key="3">
    <source>
        <dbReference type="Proteomes" id="UP000076722"/>
    </source>
</evidence>
<evidence type="ECO:0000256" key="1">
    <source>
        <dbReference type="SAM" id="MobiDB-lite"/>
    </source>
</evidence>